<feature type="active site" evidence="11">
    <location>
        <position position="114"/>
    </location>
</feature>
<dbReference type="GO" id="GO:0005829">
    <property type="term" value="C:cytosol"/>
    <property type="evidence" value="ECO:0007669"/>
    <property type="project" value="TreeGrafter"/>
</dbReference>
<dbReference type="InterPro" id="IPR024712">
    <property type="entry name" value="Catalase_clade2"/>
</dbReference>
<dbReference type="Proteomes" id="UP000799764">
    <property type="component" value="Unassembled WGS sequence"/>
</dbReference>
<dbReference type="GO" id="GO:0020037">
    <property type="term" value="F:heme binding"/>
    <property type="evidence" value="ECO:0007669"/>
    <property type="project" value="UniProtKB-UniRule"/>
</dbReference>
<evidence type="ECO:0000256" key="1">
    <source>
        <dbReference type="ARBA" id="ARBA00001971"/>
    </source>
</evidence>
<dbReference type="PANTHER" id="PTHR42821:SF3">
    <property type="entry name" value="CATALASE B"/>
    <property type="match status" value="1"/>
</dbReference>
<organism evidence="17 18">
    <name type="scientific">Karstenula rhodostoma CBS 690.94</name>
    <dbReference type="NCBI Taxonomy" id="1392251"/>
    <lineage>
        <taxon>Eukaryota</taxon>
        <taxon>Fungi</taxon>
        <taxon>Dikarya</taxon>
        <taxon>Ascomycota</taxon>
        <taxon>Pezizomycotina</taxon>
        <taxon>Dothideomycetes</taxon>
        <taxon>Pleosporomycetidae</taxon>
        <taxon>Pleosporales</taxon>
        <taxon>Massarineae</taxon>
        <taxon>Didymosphaeriaceae</taxon>
        <taxon>Karstenula</taxon>
    </lineage>
</organism>
<evidence type="ECO:0000313" key="17">
    <source>
        <dbReference type="EMBL" id="KAF2445947.1"/>
    </source>
</evidence>
<keyword evidence="6 10" id="KW-0479">Metal-binding</keyword>
<dbReference type="InterPro" id="IPR020835">
    <property type="entry name" value="Catalase_sf"/>
</dbReference>
<comment type="catalytic activity">
    <reaction evidence="10 13">
        <text>2 H2O2 = O2 + 2 H2O</text>
        <dbReference type="Rhea" id="RHEA:20309"/>
        <dbReference type="ChEBI" id="CHEBI:15377"/>
        <dbReference type="ChEBI" id="CHEBI:15379"/>
        <dbReference type="ChEBI" id="CHEBI:16240"/>
        <dbReference type="EC" id="1.11.1.6"/>
    </reaction>
</comment>
<evidence type="ECO:0000256" key="7">
    <source>
        <dbReference type="ARBA" id="ARBA00023002"/>
    </source>
</evidence>
<evidence type="ECO:0000256" key="10">
    <source>
        <dbReference type="PIRNR" id="PIRNR038927"/>
    </source>
</evidence>
<keyword evidence="18" id="KW-1185">Reference proteome</keyword>
<comment type="caution">
    <text evidence="17">The sequence shown here is derived from an EMBL/GenBank/DDBJ whole genome shotgun (WGS) entry which is preliminary data.</text>
</comment>
<comment type="function">
    <text evidence="14">Catalyzes the degradation of hydrogen peroxide (H(2)O(2)) generated by peroxisomal oxidases to water and oxygen, thereby protecting cells from the toxic effects of hydrogen peroxide.</text>
</comment>
<dbReference type="PANTHER" id="PTHR42821">
    <property type="entry name" value="CATALASE"/>
    <property type="match status" value="1"/>
</dbReference>
<evidence type="ECO:0000256" key="6">
    <source>
        <dbReference type="ARBA" id="ARBA00022723"/>
    </source>
</evidence>
<dbReference type="PROSITE" id="PS00437">
    <property type="entry name" value="CATALASE_1"/>
    <property type="match status" value="1"/>
</dbReference>
<dbReference type="AlphaFoldDB" id="A0A9P4PL41"/>
<dbReference type="Pfam" id="PF18011">
    <property type="entry name" value="Catalase_C"/>
    <property type="match status" value="1"/>
</dbReference>
<comment type="similarity">
    <text evidence="2 10 13">Belongs to the catalase family.</text>
</comment>
<dbReference type="Gene3D" id="2.40.180.10">
    <property type="entry name" value="Catalase core domain"/>
    <property type="match status" value="1"/>
</dbReference>
<feature type="binding site" description="axial binding residue" evidence="12">
    <location>
        <position position="401"/>
    </location>
    <ligand>
        <name>heme</name>
        <dbReference type="ChEBI" id="CHEBI:30413"/>
    </ligand>
    <ligandPart>
        <name>Fe</name>
        <dbReference type="ChEBI" id="CHEBI:18248"/>
    </ligandPart>
</feature>
<keyword evidence="15" id="KW-0732">Signal</keyword>
<dbReference type="GO" id="GO:0046872">
    <property type="term" value="F:metal ion binding"/>
    <property type="evidence" value="ECO:0007669"/>
    <property type="project" value="UniProtKB-KW"/>
</dbReference>
<dbReference type="InterPro" id="IPR029062">
    <property type="entry name" value="Class_I_gatase-like"/>
</dbReference>
<dbReference type="OrthoDB" id="6880011at2759"/>
<keyword evidence="7 10" id="KW-0560">Oxidoreductase</keyword>
<dbReference type="GO" id="GO:0004096">
    <property type="term" value="F:catalase activity"/>
    <property type="evidence" value="ECO:0007669"/>
    <property type="project" value="UniProtKB-UniRule"/>
</dbReference>
<evidence type="ECO:0000256" key="4">
    <source>
        <dbReference type="ARBA" id="ARBA00022559"/>
    </source>
</evidence>
<evidence type="ECO:0000256" key="15">
    <source>
        <dbReference type="SAM" id="SignalP"/>
    </source>
</evidence>
<evidence type="ECO:0000313" key="18">
    <source>
        <dbReference type="Proteomes" id="UP000799764"/>
    </source>
</evidence>
<comment type="function">
    <text evidence="10">Occurs in almost all aerobically respiring organisms and serves to protect cells from the toxic effects of hydrogen peroxide.</text>
</comment>
<keyword evidence="9 10" id="KW-0376">Hydrogen peroxide</keyword>
<feature type="chain" id="PRO_5040395227" description="Catalase" evidence="15">
    <location>
        <begin position="20"/>
        <end position="746"/>
    </location>
</feature>
<accession>A0A9P4PL41</accession>
<evidence type="ECO:0000256" key="14">
    <source>
        <dbReference type="RuleBase" id="RU004142"/>
    </source>
</evidence>
<dbReference type="FunFam" id="1.20.1370.20:FF:000001">
    <property type="entry name" value="Catalase HPII"/>
    <property type="match status" value="1"/>
</dbReference>
<evidence type="ECO:0000256" key="2">
    <source>
        <dbReference type="ARBA" id="ARBA00005329"/>
    </source>
</evidence>
<dbReference type="InterPro" id="IPR024708">
    <property type="entry name" value="Catalase_AS"/>
</dbReference>
<dbReference type="InterPro" id="IPR010582">
    <property type="entry name" value="Catalase_immune_responsive"/>
</dbReference>
<feature type="active site" evidence="11">
    <location>
        <position position="187"/>
    </location>
</feature>
<evidence type="ECO:0000256" key="13">
    <source>
        <dbReference type="RuleBase" id="RU000498"/>
    </source>
</evidence>
<dbReference type="SMART" id="SM01060">
    <property type="entry name" value="Catalase"/>
    <property type="match status" value="1"/>
</dbReference>
<name>A0A9P4PL41_9PLEO</name>
<dbReference type="InterPro" id="IPR018028">
    <property type="entry name" value="Catalase"/>
</dbReference>
<proteinExistence type="inferred from homology"/>
<dbReference type="GO" id="GO:0042744">
    <property type="term" value="P:hydrogen peroxide catabolic process"/>
    <property type="evidence" value="ECO:0007669"/>
    <property type="project" value="UniProtKB-UniRule"/>
</dbReference>
<dbReference type="EC" id="1.11.1.6" evidence="3 10"/>
<dbReference type="PIRSF" id="PIRSF038927">
    <property type="entry name" value="Catalase_clade2"/>
    <property type="match status" value="1"/>
</dbReference>
<dbReference type="InterPro" id="IPR041399">
    <property type="entry name" value="Catalase_large_C"/>
</dbReference>
<gene>
    <name evidence="17" type="ORF">P171DRAFT_484604</name>
</gene>
<dbReference type="SUPFAM" id="SSF56634">
    <property type="entry name" value="Heme-dependent catalase-like"/>
    <property type="match status" value="1"/>
</dbReference>
<keyword evidence="8 10" id="KW-0408">Iron</keyword>
<dbReference type="InterPro" id="IPR043156">
    <property type="entry name" value="Catalase_clade2_helical"/>
</dbReference>
<keyword evidence="4 10" id="KW-0575">Peroxidase</keyword>
<evidence type="ECO:0000256" key="3">
    <source>
        <dbReference type="ARBA" id="ARBA00012314"/>
    </source>
</evidence>
<dbReference type="PRINTS" id="PR00067">
    <property type="entry name" value="CATALASE"/>
</dbReference>
<feature type="domain" description="Catalase core" evidence="16">
    <location>
        <begin position="68"/>
        <end position="455"/>
    </location>
</feature>
<evidence type="ECO:0000256" key="5">
    <source>
        <dbReference type="ARBA" id="ARBA00022617"/>
    </source>
</evidence>
<dbReference type="Pfam" id="PF06628">
    <property type="entry name" value="Catalase-rel"/>
    <property type="match status" value="1"/>
</dbReference>
<keyword evidence="5 10" id="KW-0349">Heme</keyword>
<dbReference type="InterPro" id="IPR002226">
    <property type="entry name" value="Catalase_haem_BS"/>
</dbReference>
<protein>
    <recommendedName>
        <fullName evidence="3 10">Catalase</fullName>
        <ecNumber evidence="3 10">1.11.1.6</ecNumber>
    </recommendedName>
</protein>
<dbReference type="EMBL" id="MU001499">
    <property type="protein sequence ID" value="KAF2445947.1"/>
    <property type="molecule type" value="Genomic_DNA"/>
</dbReference>
<dbReference type="InterPro" id="IPR011614">
    <property type="entry name" value="Catalase_core"/>
</dbReference>
<reference evidence="17" key="1">
    <citation type="journal article" date="2020" name="Stud. Mycol.">
        <title>101 Dothideomycetes genomes: a test case for predicting lifestyles and emergence of pathogens.</title>
        <authorList>
            <person name="Haridas S."/>
            <person name="Albert R."/>
            <person name="Binder M."/>
            <person name="Bloem J."/>
            <person name="Labutti K."/>
            <person name="Salamov A."/>
            <person name="Andreopoulos B."/>
            <person name="Baker S."/>
            <person name="Barry K."/>
            <person name="Bills G."/>
            <person name="Bluhm B."/>
            <person name="Cannon C."/>
            <person name="Castanera R."/>
            <person name="Culley D."/>
            <person name="Daum C."/>
            <person name="Ezra D."/>
            <person name="Gonzalez J."/>
            <person name="Henrissat B."/>
            <person name="Kuo A."/>
            <person name="Liang C."/>
            <person name="Lipzen A."/>
            <person name="Lutzoni F."/>
            <person name="Magnuson J."/>
            <person name="Mondo S."/>
            <person name="Nolan M."/>
            <person name="Ohm R."/>
            <person name="Pangilinan J."/>
            <person name="Park H.-J."/>
            <person name="Ramirez L."/>
            <person name="Alfaro M."/>
            <person name="Sun H."/>
            <person name="Tritt A."/>
            <person name="Yoshinaga Y."/>
            <person name="Zwiers L.-H."/>
            <person name="Turgeon B."/>
            <person name="Goodwin S."/>
            <person name="Spatafora J."/>
            <person name="Crous P."/>
            <person name="Grigoriev I."/>
        </authorList>
    </citation>
    <scope>NUCLEOTIDE SEQUENCE</scope>
    <source>
        <strain evidence="17">CBS 690.94</strain>
    </source>
</reference>
<sequence length="746" mass="81289">MVASRILAAFAAYSGLSQAMCPYMESDARDLPAHHPPVRRDESAPIAARRDEFMAQFELSDSEGDYMTSDVGGPFEDQNSLKAGETGPTLLEDFIFRQKITHFDHERVPERAVHARGAGAHGVFQSYGDWSNITDASFLKSGGKETDVFIRFSTVAGSRGSADTVRDVHGFAVRFYTDEGNYDIVGNNIPVFFIQDAIKFPDLIHAVKPNPDREIPQAATAHDTAWDFFSQQPSALHTLFWAMSGHGTVRSYRHMDGWGVHTFRFVTGDGKTKLVKFRFQTLQGKASLLWEEAQATAGKNADYHRQDLWDSIESGSYPEWEFQAQIMDEEDQLRFGFDLLDPTKIVPEELVPFTPLGKLTLNRNPSNYFAETEQIMFQPGHIVRGIDFTDDPLLQGRIFSYLDTQLNRHGGPNFEQIPINRPRVPIHNNNRDGAAQMFIPLNTAAYSPNTLNSGAPKQANQTAGRGFFTAPNRSPKGKLLRAVSSTFADVWSQPRLFFNSLLPVEQQFIINAVRFETSQLKSDVVKSNVLIQLNRISHDVAVRVASALGMTAPEADDTYYHSNTTTGVSVAKGGLLKLDGLKVGYLTSASAPGNSSASALKAALKAANVTLVVVAEKLGAGIDQTYSASDASQFDALVVADATDALFAAPTNLANSNATSSAAGRNATASSFATLYPAGRPLQILQDGYKWGKPIAAVGSESAAFTAAGIETGTPGVYAGDVGVLGEKLTEGLKTFKFLDRFPLDQ</sequence>
<evidence type="ECO:0000256" key="12">
    <source>
        <dbReference type="PIRSR" id="PIRSR038927-2"/>
    </source>
</evidence>
<dbReference type="PROSITE" id="PS51402">
    <property type="entry name" value="CATALASE_3"/>
    <property type="match status" value="1"/>
</dbReference>
<comment type="cofactor">
    <cofactor evidence="1 10 12">
        <name>heme</name>
        <dbReference type="ChEBI" id="CHEBI:30413"/>
    </cofactor>
</comment>
<feature type="signal peptide" evidence="15">
    <location>
        <begin position="1"/>
        <end position="19"/>
    </location>
</feature>
<evidence type="ECO:0000256" key="8">
    <source>
        <dbReference type="ARBA" id="ARBA00023004"/>
    </source>
</evidence>
<dbReference type="CDD" id="cd03132">
    <property type="entry name" value="GATase1_catalase"/>
    <property type="match status" value="1"/>
</dbReference>
<evidence type="ECO:0000256" key="9">
    <source>
        <dbReference type="ARBA" id="ARBA00023324"/>
    </source>
</evidence>
<dbReference type="FunFam" id="2.40.180.10:FF:000003">
    <property type="entry name" value="Catalase"/>
    <property type="match status" value="1"/>
</dbReference>
<dbReference type="PROSITE" id="PS00438">
    <property type="entry name" value="CATALASE_2"/>
    <property type="match status" value="1"/>
</dbReference>
<evidence type="ECO:0000256" key="11">
    <source>
        <dbReference type="PIRSR" id="PIRSR038927-1"/>
    </source>
</evidence>
<dbReference type="Pfam" id="PF00199">
    <property type="entry name" value="Catalase"/>
    <property type="match status" value="1"/>
</dbReference>
<evidence type="ECO:0000259" key="16">
    <source>
        <dbReference type="SMART" id="SM01060"/>
    </source>
</evidence>
<dbReference type="Gene3D" id="1.20.1370.20">
    <property type="match status" value="1"/>
</dbReference>
<dbReference type="Gene3D" id="3.40.50.880">
    <property type="match status" value="1"/>
</dbReference>
<dbReference type="GO" id="GO:0006979">
    <property type="term" value="P:response to oxidative stress"/>
    <property type="evidence" value="ECO:0007669"/>
    <property type="project" value="InterPro"/>
</dbReference>